<evidence type="ECO:0000256" key="1">
    <source>
        <dbReference type="SAM" id="SignalP"/>
    </source>
</evidence>
<proteinExistence type="predicted"/>
<dbReference type="RefSeq" id="WP_092437164.1">
    <property type="nucleotide sequence ID" value="NZ_FMYP01000018.1"/>
</dbReference>
<name>A0A1G6J228_9BACT</name>
<dbReference type="AlphaFoldDB" id="A0A1G6J228"/>
<dbReference type="Gene3D" id="3.90.930.1">
    <property type="match status" value="1"/>
</dbReference>
<feature type="signal peptide" evidence="1">
    <location>
        <begin position="1"/>
        <end position="21"/>
    </location>
</feature>
<keyword evidence="3" id="KW-1185">Reference proteome</keyword>
<dbReference type="OrthoDB" id="1119854at2"/>
<evidence type="ECO:0000313" key="3">
    <source>
        <dbReference type="Proteomes" id="UP000199452"/>
    </source>
</evidence>
<keyword evidence="1" id="KW-0732">Signal</keyword>
<organism evidence="2 3">
    <name type="scientific">Williamwhitmania taraxaci</name>
    <dbReference type="NCBI Taxonomy" id="1640674"/>
    <lineage>
        <taxon>Bacteria</taxon>
        <taxon>Pseudomonadati</taxon>
        <taxon>Bacteroidota</taxon>
        <taxon>Bacteroidia</taxon>
        <taxon>Bacteroidales</taxon>
        <taxon>Williamwhitmaniaceae</taxon>
        <taxon>Williamwhitmania</taxon>
    </lineage>
</organism>
<sequence length="246" mass="27580">MRHTIAILACALLCISFNACDNGISKQTLPDGSLEIIEGSLVKGVKKIYSRDGALLSNIEIKDSMPNGMCVYYYSNGKAKSSVVARMGKKDGVETEYYITGEKSKEVSFHMGKRNGKYRQYYRSGKLKSDQTYAMSKGLGDLKEYAEDGSIIPLAQMEVAVANGIKSVGKYDITVNMNPVINTYRLYAKYPIVSDTQPYKKIRVINGKGSIEIYRSQLTSKREVEIVVFYKTKFDNEYKVSRIVTL</sequence>
<dbReference type="Proteomes" id="UP000199452">
    <property type="component" value="Unassembled WGS sequence"/>
</dbReference>
<protein>
    <submittedName>
        <fullName evidence="2">MORN repeat variant</fullName>
    </submittedName>
</protein>
<dbReference type="InterPro" id="IPR011652">
    <property type="entry name" value="MORN_2"/>
</dbReference>
<evidence type="ECO:0000313" key="2">
    <source>
        <dbReference type="EMBL" id="SDC12781.1"/>
    </source>
</evidence>
<feature type="chain" id="PRO_5011775128" evidence="1">
    <location>
        <begin position="22"/>
        <end position="246"/>
    </location>
</feature>
<dbReference type="EMBL" id="FMYP01000018">
    <property type="protein sequence ID" value="SDC12781.1"/>
    <property type="molecule type" value="Genomic_DNA"/>
</dbReference>
<accession>A0A1G6J228</accession>
<reference evidence="2 3" key="1">
    <citation type="submission" date="2016-09" db="EMBL/GenBank/DDBJ databases">
        <authorList>
            <person name="Capua I."/>
            <person name="De Benedictis P."/>
            <person name="Joannis T."/>
            <person name="Lombin L.H."/>
            <person name="Cattoli G."/>
        </authorList>
    </citation>
    <scope>NUCLEOTIDE SEQUENCE [LARGE SCALE GENOMIC DNA]</scope>
    <source>
        <strain evidence="2 3">A7P-90m</strain>
    </source>
</reference>
<gene>
    <name evidence="2" type="ORF">SAMN05216323_101819</name>
</gene>
<dbReference type="SUPFAM" id="SSF82185">
    <property type="entry name" value="Histone H3 K4-specific methyltransferase SET7/9 N-terminal domain"/>
    <property type="match status" value="1"/>
</dbReference>
<dbReference type="STRING" id="1640674.SAMN05216323_101819"/>
<dbReference type="Pfam" id="PF07661">
    <property type="entry name" value="MORN_2"/>
    <property type="match status" value="1"/>
</dbReference>